<dbReference type="OrthoDB" id="6512039at2759"/>
<dbReference type="SUPFAM" id="SSF49785">
    <property type="entry name" value="Galactose-binding domain-like"/>
    <property type="match status" value="2"/>
</dbReference>
<organism evidence="5">
    <name type="scientific">Medioppia subpectinata</name>
    <dbReference type="NCBI Taxonomy" id="1979941"/>
    <lineage>
        <taxon>Eukaryota</taxon>
        <taxon>Metazoa</taxon>
        <taxon>Ecdysozoa</taxon>
        <taxon>Arthropoda</taxon>
        <taxon>Chelicerata</taxon>
        <taxon>Arachnida</taxon>
        <taxon>Acari</taxon>
        <taxon>Acariformes</taxon>
        <taxon>Sarcoptiformes</taxon>
        <taxon>Oribatida</taxon>
        <taxon>Brachypylina</taxon>
        <taxon>Oppioidea</taxon>
        <taxon>Oppiidae</taxon>
        <taxon>Medioppia</taxon>
    </lineage>
</organism>
<evidence type="ECO:0000259" key="4">
    <source>
        <dbReference type="PROSITE" id="PS50025"/>
    </source>
</evidence>
<sequence length="371" mass="41974">MLCCVLSDYCNHELIGRTSAQLSASSQVSADKAPKYAILHGKYTPDDHFLFTPLYIVYPDFKGSVWTAAQNDFSQYLQIDLGKQYNISAIGSQGRQHTKEFVQEFKLETGIDGHDFSVYRDRNGNIKVNIRLAPGGPVGPSCWTAERGDFLQHLTIDLGSVYNLTAVATQGRAFTNEYVSQYYLLLSDGGDFWRMAYSDSEGYEQAFTSFTILFKGNSDGNNVVINRFDPPIIAQYIRINPTRWRDRISMRIQLYGCDYHAIPLHFDGQSLILMDLKKRPIDSSFDDVFRFRFRTNDANGNILYSRGTQGDFMALQLVNNKMVFSLDLGGGGLIESISAGSLLDDNLWHDVLISRRGRDVLFSVDRVLVRH</sequence>
<dbReference type="AlphaFoldDB" id="A0A7R9KSR3"/>
<dbReference type="Proteomes" id="UP000759131">
    <property type="component" value="Unassembled WGS sequence"/>
</dbReference>
<feature type="domain" description="F5/8 type C" evidence="3">
    <location>
        <begin position="143"/>
        <end position="257"/>
    </location>
</feature>
<evidence type="ECO:0000256" key="2">
    <source>
        <dbReference type="PROSITE-ProRule" id="PRU00122"/>
    </source>
</evidence>
<dbReference type="CDD" id="cd00057">
    <property type="entry name" value="FA58C"/>
    <property type="match status" value="1"/>
</dbReference>
<feature type="non-terminal residue" evidence="5">
    <location>
        <position position="1"/>
    </location>
</feature>
<dbReference type="PANTHER" id="PTHR24543">
    <property type="entry name" value="MULTICOPPER OXIDASE-RELATED"/>
    <property type="match status" value="1"/>
</dbReference>
<evidence type="ECO:0000313" key="5">
    <source>
        <dbReference type="EMBL" id="CAD7628735.1"/>
    </source>
</evidence>
<protein>
    <submittedName>
        <fullName evidence="5">Uncharacterized protein</fullName>
    </submittedName>
</protein>
<dbReference type="PANTHER" id="PTHR24543:SF325">
    <property type="entry name" value="F5_8 TYPE C DOMAIN-CONTAINING PROTEIN"/>
    <property type="match status" value="1"/>
</dbReference>
<dbReference type="InterPro" id="IPR000421">
    <property type="entry name" value="FA58C"/>
</dbReference>
<accession>A0A7R9KSR3</accession>
<dbReference type="SUPFAM" id="SSF49899">
    <property type="entry name" value="Concanavalin A-like lectins/glucanases"/>
    <property type="match status" value="1"/>
</dbReference>
<dbReference type="EMBL" id="CAJPIZ010006037">
    <property type="protein sequence ID" value="CAG2109165.1"/>
    <property type="molecule type" value="Genomic_DNA"/>
</dbReference>
<dbReference type="Pfam" id="PF00754">
    <property type="entry name" value="F5_F8_type_C"/>
    <property type="match status" value="2"/>
</dbReference>
<dbReference type="PROSITE" id="PS50022">
    <property type="entry name" value="FA58C_3"/>
    <property type="match status" value="2"/>
</dbReference>
<dbReference type="EMBL" id="OC860612">
    <property type="protein sequence ID" value="CAD7628735.1"/>
    <property type="molecule type" value="Genomic_DNA"/>
</dbReference>
<dbReference type="CDD" id="cd00110">
    <property type="entry name" value="LamG"/>
    <property type="match status" value="1"/>
</dbReference>
<dbReference type="InterPro" id="IPR013320">
    <property type="entry name" value="ConA-like_dom_sf"/>
</dbReference>
<name>A0A7R9KSR3_9ACAR</name>
<dbReference type="PROSITE" id="PS50025">
    <property type="entry name" value="LAM_G_DOMAIN"/>
    <property type="match status" value="1"/>
</dbReference>
<dbReference type="SMART" id="SM00231">
    <property type="entry name" value="FA58C"/>
    <property type="match status" value="1"/>
</dbReference>
<keyword evidence="6" id="KW-1185">Reference proteome</keyword>
<keyword evidence="1" id="KW-0245">EGF-like domain</keyword>
<proteinExistence type="predicted"/>
<dbReference type="InterPro" id="IPR008979">
    <property type="entry name" value="Galactose-bd-like_sf"/>
</dbReference>
<reference evidence="5" key="1">
    <citation type="submission" date="2020-11" db="EMBL/GenBank/DDBJ databases">
        <authorList>
            <person name="Tran Van P."/>
        </authorList>
    </citation>
    <scope>NUCLEOTIDE SEQUENCE</scope>
</reference>
<evidence type="ECO:0000259" key="3">
    <source>
        <dbReference type="PROSITE" id="PS50022"/>
    </source>
</evidence>
<comment type="caution">
    <text evidence="2">Lacks conserved residue(s) required for the propagation of feature annotation.</text>
</comment>
<evidence type="ECO:0000313" key="6">
    <source>
        <dbReference type="Proteomes" id="UP000759131"/>
    </source>
</evidence>
<gene>
    <name evidence="5" type="ORF">OSB1V03_LOCUS9156</name>
</gene>
<dbReference type="InterPro" id="IPR001791">
    <property type="entry name" value="Laminin_G"/>
</dbReference>
<feature type="domain" description="F5/8 type C" evidence="3">
    <location>
        <begin position="10"/>
        <end position="121"/>
    </location>
</feature>
<dbReference type="Gene3D" id="2.60.120.200">
    <property type="match status" value="1"/>
</dbReference>
<evidence type="ECO:0000256" key="1">
    <source>
        <dbReference type="ARBA" id="ARBA00022536"/>
    </source>
</evidence>
<dbReference type="Gene3D" id="2.60.120.260">
    <property type="entry name" value="Galactose-binding domain-like"/>
    <property type="match status" value="2"/>
</dbReference>
<dbReference type="Pfam" id="PF02210">
    <property type="entry name" value="Laminin_G_2"/>
    <property type="match status" value="1"/>
</dbReference>
<feature type="domain" description="Laminin G" evidence="4">
    <location>
        <begin position="263"/>
        <end position="371"/>
    </location>
</feature>